<dbReference type="NCBIfam" id="NF003339">
    <property type="entry name" value="PRK04351.1"/>
    <property type="match status" value="1"/>
</dbReference>
<protein>
    <recommendedName>
        <fullName evidence="4">Protein SprT-like</fullName>
    </recommendedName>
</protein>
<keyword evidence="1 4" id="KW-0963">Cytoplasm</keyword>
<organism evidence="6 7">
    <name type="scientific">Staphylococcus pettenkoferi</name>
    <dbReference type="NCBI Taxonomy" id="170573"/>
    <lineage>
        <taxon>Bacteria</taxon>
        <taxon>Bacillati</taxon>
        <taxon>Bacillota</taxon>
        <taxon>Bacilli</taxon>
        <taxon>Bacillales</taxon>
        <taxon>Staphylococcaceae</taxon>
        <taxon>Staphylococcus</taxon>
    </lineage>
</organism>
<feature type="binding site" evidence="4">
    <location>
        <position position="67"/>
    </location>
    <ligand>
        <name>Zn(2+)</name>
        <dbReference type="ChEBI" id="CHEBI:29105"/>
    </ligand>
</feature>
<keyword evidence="3 4" id="KW-0862">Zinc</keyword>
<sequence>MNDQDIQEMTETISRDSFGRPFRHRAYFNYRLRTTGGRYMLASHNIEINYKQFEKFGVQAVEDIIKHELCHYHLHLERKGYQHRDKDFKALSKQVGAPRYCTPVQSYEERANYVYQCKKCGVKFPRIRKVDTRRRVCGRCGGRLKLVEVRK</sequence>
<dbReference type="AlphaFoldDB" id="A0A9Q4GZ14"/>
<dbReference type="EMBL" id="JANSKX010000006">
    <property type="protein sequence ID" value="MCY1594025.1"/>
    <property type="molecule type" value="Genomic_DNA"/>
</dbReference>
<dbReference type="SMART" id="SM00731">
    <property type="entry name" value="SprT"/>
    <property type="match status" value="1"/>
</dbReference>
<proteinExistence type="inferred from homology"/>
<evidence type="ECO:0000313" key="7">
    <source>
        <dbReference type="Proteomes" id="UP001081438"/>
    </source>
</evidence>
<feature type="binding site" evidence="4">
    <location>
        <position position="71"/>
    </location>
    <ligand>
        <name>Zn(2+)</name>
        <dbReference type="ChEBI" id="CHEBI:29105"/>
    </ligand>
</feature>
<accession>A0A9Q4GZ14</accession>
<dbReference type="InterPro" id="IPR023524">
    <property type="entry name" value="Uncharacterised_SprT-like"/>
</dbReference>
<reference evidence="6" key="1">
    <citation type="journal article" date="2022" name="Int. J. Mol. Sci.">
        <title>Phenotypic and genotypic virulence characterisation of Staphylococcus pettenkoferi strains isolated from human bloodstream and diabetic foot infections.</title>
        <authorList>
            <person name="Magnan C."/>
        </authorList>
    </citation>
    <scope>NUCLEOTIDE SEQUENCE</scope>
    <source>
        <strain evidence="6">NSP020P</strain>
    </source>
</reference>
<comment type="cofactor">
    <cofactor evidence="4">
        <name>Zn(2+)</name>
        <dbReference type="ChEBI" id="CHEBI:29105"/>
    </cofactor>
    <text evidence="4">Binds 1 zinc ion.</text>
</comment>
<dbReference type="GO" id="GO:0005737">
    <property type="term" value="C:cytoplasm"/>
    <property type="evidence" value="ECO:0007669"/>
    <property type="project" value="UniProtKB-SubCell"/>
</dbReference>
<dbReference type="GO" id="GO:0006950">
    <property type="term" value="P:response to stress"/>
    <property type="evidence" value="ECO:0007669"/>
    <property type="project" value="UniProtKB-ARBA"/>
</dbReference>
<gene>
    <name evidence="6" type="ORF">NW112_02080</name>
</gene>
<dbReference type="InterPro" id="IPR035240">
    <property type="entry name" value="SprT_Zn_ribbon"/>
</dbReference>
<evidence type="ECO:0000256" key="4">
    <source>
        <dbReference type="HAMAP-Rule" id="MF_00745"/>
    </source>
</evidence>
<feature type="domain" description="SprT-like" evidence="5">
    <location>
        <begin position="4"/>
        <end position="147"/>
    </location>
</feature>
<comment type="subcellular location">
    <subcellularLocation>
        <location evidence="4">Cytoplasm</location>
    </subcellularLocation>
</comment>
<keyword evidence="2 4" id="KW-0479">Metal-binding</keyword>
<evidence type="ECO:0000256" key="3">
    <source>
        <dbReference type="ARBA" id="ARBA00022833"/>
    </source>
</evidence>
<dbReference type="Pfam" id="PF17283">
    <property type="entry name" value="Zn_ribbon_SprT"/>
    <property type="match status" value="1"/>
</dbReference>
<dbReference type="RefSeq" id="WP_268211166.1">
    <property type="nucleotide sequence ID" value="NZ_JANSKK010000014.1"/>
</dbReference>
<name>A0A9Q4GZ14_9STAP</name>
<dbReference type="Proteomes" id="UP001081438">
    <property type="component" value="Unassembled WGS sequence"/>
</dbReference>
<evidence type="ECO:0000256" key="1">
    <source>
        <dbReference type="ARBA" id="ARBA00022490"/>
    </source>
</evidence>
<evidence type="ECO:0000313" key="6">
    <source>
        <dbReference type="EMBL" id="MCY1594025.1"/>
    </source>
</evidence>
<dbReference type="GO" id="GO:0008270">
    <property type="term" value="F:zinc ion binding"/>
    <property type="evidence" value="ECO:0007669"/>
    <property type="project" value="UniProtKB-UniRule"/>
</dbReference>
<feature type="active site" evidence="4">
    <location>
        <position position="68"/>
    </location>
</feature>
<dbReference type="InterPro" id="IPR006640">
    <property type="entry name" value="SprT-like_domain"/>
</dbReference>
<dbReference type="Pfam" id="PF10263">
    <property type="entry name" value="SprT-like"/>
    <property type="match status" value="1"/>
</dbReference>
<comment type="similarity">
    <text evidence="4">Belongs to the SprT family.</text>
</comment>
<evidence type="ECO:0000256" key="2">
    <source>
        <dbReference type="ARBA" id="ARBA00022723"/>
    </source>
</evidence>
<evidence type="ECO:0000259" key="5">
    <source>
        <dbReference type="SMART" id="SM00731"/>
    </source>
</evidence>
<comment type="caution">
    <text evidence="6">The sequence shown here is derived from an EMBL/GenBank/DDBJ whole genome shotgun (WGS) entry which is preliminary data.</text>
</comment>
<dbReference type="HAMAP" id="MF_00745">
    <property type="entry name" value="SprT_like"/>
    <property type="match status" value="1"/>
</dbReference>